<dbReference type="InterPro" id="IPR022385">
    <property type="entry name" value="Rhs_assc_core"/>
</dbReference>
<dbReference type="NCBIfam" id="TIGR03696">
    <property type="entry name" value="Rhs_assc_core"/>
    <property type="match status" value="1"/>
</dbReference>
<dbReference type="OrthoDB" id="9815752at2"/>
<dbReference type="RefSeq" id="WP_068717430.1">
    <property type="nucleotide sequence ID" value="NZ_LWDV01000009.1"/>
</dbReference>
<accession>A0A1C0A6Y3</accession>
<comment type="caution">
    <text evidence="1">The sequence shown here is derived from an EMBL/GenBank/DDBJ whole genome shotgun (WGS) entry which is preliminary data.</text>
</comment>
<dbReference type="EMBL" id="LWDV01000009">
    <property type="protein sequence ID" value="OCL26025.1"/>
    <property type="molecule type" value="Genomic_DNA"/>
</dbReference>
<proteinExistence type="predicted"/>
<name>A0A1C0A6Y3_9FIRM</name>
<evidence type="ECO:0008006" key="3">
    <source>
        <dbReference type="Google" id="ProtNLM"/>
    </source>
</evidence>
<reference evidence="2" key="1">
    <citation type="submission" date="2016-07" db="EMBL/GenBank/DDBJ databases">
        <authorList>
            <person name="Florea S."/>
            <person name="Webb J.S."/>
            <person name="Jaromczyk J."/>
            <person name="Schardl C.L."/>
        </authorList>
    </citation>
    <scope>NUCLEOTIDE SEQUENCE [LARGE SCALE GENOMIC DNA]</scope>
    <source>
        <strain evidence="2">Z6</strain>
    </source>
</reference>
<dbReference type="AlphaFoldDB" id="A0A1C0A6Y3"/>
<evidence type="ECO:0000313" key="2">
    <source>
        <dbReference type="Proteomes" id="UP000093514"/>
    </source>
</evidence>
<dbReference type="Gene3D" id="2.180.10.10">
    <property type="entry name" value="RHS repeat-associated core"/>
    <property type="match status" value="1"/>
</dbReference>
<evidence type="ECO:0000313" key="1">
    <source>
        <dbReference type="EMBL" id="OCL26025.1"/>
    </source>
</evidence>
<dbReference type="Proteomes" id="UP000093514">
    <property type="component" value="Unassembled WGS sequence"/>
</dbReference>
<sequence>MSIGLYYYGARYYDPEIGRFTREDTYRGRLDNPQSQNVMNSPLKYIDPSGHIPLLPISWAPAWHLNRNEYNNVIDPDTGERYTRDKLRKLVKIGKATMPAKLYHEMGQGHKGNEKYVLEDGTEIIMDGNEFIINIAPTVVSTGVLLFRKSDVELELELKIIR</sequence>
<gene>
    <name evidence="1" type="ORF">U472_08355</name>
</gene>
<reference evidence="1 2" key="2">
    <citation type="submission" date="2016-08" db="EMBL/GenBank/DDBJ databases">
        <title>Orenia metallireducens sp. nov. strain Z6, a Novel Metal-reducing Firmicute from the Deep Subsurface.</title>
        <authorList>
            <person name="Maxim B.I."/>
            <person name="Kenneth K."/>
            <person name="Flynn T.M."/>
            <person name="Oloughlin E.J."/>
            <person name="Locke R.A."/>
            <person name="Weber J.R."/>
            <person name="Egan S.M."/>
            <person name="Mackie R.I."/>
            <person name="Cann I.K."/>
        </authorList>
    </citation>
    <scope>NUCLEOTIDE SEQUENCE [LARGE SCALE GENOMIC DNA]</scope>
    <source>
        <strain evidence="1 2">Z6</strain>
    </source>
</reference>
<protein>
    <recommendedName>
        <fullName evidence="3">RHS repeat-associated core domain-containing protein</fullName>
    </recommendedName>
</protein>
<organism evidence="1 2">
    <name type="scientific">Orenia metallireducens</name>
    <dbReference type="NCBI Taxonomy" id="1413210"/>
    <lineage>
        <taxon>Bacteria</taxon>
        <taxon>Bacillati</taxon>
        <taxon>Bacillota</taxon>
        <taxon>Clostridia</taxon>
        <taxon>Halanaerobiales</taxon>
        <taxon>Halobacteroidaceae</taxon>
        <taxon>Orenia</taxon>
    </lineage>
</organism>
<keyword evidence="2" id="KW-1185">Reference proteome</keyword>